<dbReference type="SUPFAM" id="SSF82171">
    <property type="entry name" value="DPP6 N-terminal domain-like"/>
    <property type="match status" value="1"/>
</dbReference>
<dbReference type="InterPro" id="IPR011042">
    <property type="entry name" value="6-blade_b-propeller_TolB-like"/>
</dbReference>
<accession>A0A0R0D2J5</accession>
<dbReference type="PANTHER" id="PTHR36842:SF1">
    <property type="entry name" value="PROTEIN TOLB"/>
    <property type="match status" value="1"/>
</dbReference>
<comment type="caution">
    <text evidence="4">The sequence shown here is derived from an EMBL/GenBank/DDBJ whole genome shotgun (WGS) entry which is preliminary data.</text>
</comment>
<comment type="similarity">
    <text evidence="1">Belongs to the TolB family.</text>
</comment>
<sequence length="284" mass="29980">MRVIPTLLALLASVACAPCALALNEYGIEGMGRVSTKANEAGASVSADALRIVFASDRDGRWRLWQAQLEDKRWGQPQPLPVEAGSAQRDPFLSADGRWLYFAAQGRRGWDLYRAPADAPAQAQALTAANSSADERSPSLDEAGRLLFASNRSGAWQLWQANADGSDARAVSGPANASGQIHAVLALGQRGDAVVTQVLADGRSRLQHIWCAGGQWQQGEPLPLSFNDGQGQTQAAGRDHSMPAELLLAGSAASPRAGGLDIYRTRAPHSRGDGSCHSNTPPAP</sequence>
<proteinExistence type="inferred from homology"/>
<feature type="signal peptide" evidence="3">
    <location>
        <begin position="1"/>
        <end position="22"/>
    </location>
</feature>
<dbReference type="Proteomes" id="UP000050956">
    <property type="component" value="Unassembled WGS sequence"/>
</dbReference>
<reference evidence="4 5" key="1">
    <citation type="submission" date="2015-05" db="EMBL/GenBank/DDBJ databases">
        <title>Genome sequencing and analysis of members of genus Stenotrophomonas.</title>
        <authorList>
            <person name="Patil P.P."/>
            <person name="Midha S."/>
            <person name="Patil P.B."/>
        </authorList>
    </citation>
    <scope>NUCLEOTIDE SEQUENCE [LARGE SCALE GENOMIC DNA]</scope>
    <source>
        <strain evidence="4 5">DSM 24757</strain>
    </source>
</reference>
<protein>
    <recommendedName>
        <fullName evidence="6">TolB-like protein</fullName>
    </recommendedName>
</protein>
<dbReference type="STRING" id="336566.ABB30_09890"/>
<dbReference type="RefSeq" id="WP_083489805.1">
    <property type="nucleotide sequence ID" value="NZ_LDJM01000023.1"/>
</dbReference>
<feature type="chain" id="PRO_5006394975" description="TolB-like protein" evidence="3">
    <location>
        <begin position="23"/>
        <end position="284"/>
    </location>
</feature>
<keyword evidence="3" id="KW-0732">Signal</keyword>
<evidence type="ECO:0000313" key="5">
    <source>
        <dbReference type="Proteomes" id="UP000050956"/>
    </source>
</evidence>
<dbReference type="PANTHER" id="PTHR36842">
    <property type="entry name" value="PROTEIN TOLB HOMOLOG"/>
    <property type="match status" value="1"/>
</dbReference>
<dbReference type="Pfam" id="PF07676">
    <property type="entry name" value="PD40"/>
    <property type="match status" value="3"/>
</dbReference>
<name>A0A0R0D2J5_9GAMM</name>
<dbReference type="OrthoDB" id="9809364at2"/>
<feature type="region of interest" description="Disordered" evidence="2">
    <location>
        <begin position="255"/>
        <end position="284"/>
    </location>
</feature>
<evidence type="ECO:0008006" key="6">
    <source>
        <dbReference type="Google" id="ProtNLM"/>
    </source>
</evidence>
<gene>
    <name evidence="4" type="ORF">ABB30_09890</name>
</gene>
<evidence type="ECO:0000313" key="4">
    <source>
        <dbReference type="EMBL" id="KRG76313.1"/>
    </source>
</evidence>
<evidence type="ECO:0000256" key="3">
    <source>
        <dbReference type="SAM" id="SignalP"/>
    </source>
</evidence>
<dbReference type="PROSITE" id="PS51257">
    <property type="entry name" value="PROKAR_LIPOPROTEIN"/>
    <property type="match status" value="1"/>
</dbReference>
<evidence type="ECO:0000256" key="2">
    <source>
        <dbReference type="SAM" id="MobiDB-lite"/>
    </source>
</evidence>
<evidence type="ECO:0000256" key="1">
    <source>
        <dbReference type="ARBA" id="ARBA00009820"/>
    </source>
</evidence>
<organism evidence="4 5">
    <name type="scientific">Stenotrophomonas ginsengisoli</name>
    <dbReference type="NCBI Taxonomy" id="336566"/>
    <lineage>
        <taxon>Bacteria</taxon>
        <taxon>Pseudomonadati</taxon>
        <taxon>Pseudomonadota</taxon>
        <taxon>Gammaproteobacteria</taxon>
        <taxon>Lysobacterales</taxon>
        <taxon>Lysobacteraceae</taxon>
        <taxon>Stenotrophomonas</taxon>
    </lineage>
</organism>
<dbReference type="PATRIC" id="fig|336566.3.peg.1394"/>
<dbReference type="Gene3D" id="2.120.10.30">
    <property type="entry name" value="TolB, C-terminal domain"/>
    <property type="match status" value="1"/>
</dbReference>
<keyword evidence="5" id="KW-1185">Reference proteome</keyword>
<dbReference type="EMBL" id="LDJM01000023">
    <property type="protein sequence ID" value="KRG76313.1"/>
    <property type="molecule type" value="Genomic_DNA"/>
</dbReference>
<dbReference type="InterPro" id="IPR011659">
    <property type="entry name" value="WD40"/>
</dbReference>
<dbReference type="AlphaFoldDB" id="A0A0R0D2J5"/>